<organism evidence="7 8">
    <name type="scientific">Vitis vinifera</name>
    <name type="common">Grape</name>
    <dbReference type="NCBI Taxonomy" id="29760"/>
    <lineage>
        <taxon>Eukaryota</taxon>
        <taxon>Viridiplantae</taxon>
        <taxon>Streptophyta</taxon>
        <taxon>Embryophyta</taxon>
        <taxon>Tracheophyta</taxon>
        <taxon>Spermatophyta</taxon>
        <taxon>Magnoliopsida</taxon>
        <taxon>eudicotyledons</taxon>
        <taxon>Gunneridae</taxon>
        <taxon>Pentapetalae</taxon>
        <taxon>rosids</taxon>
        <taxon>Vitales</taxon>
        <taxon>Vitaceae</taxon>
        <taxon>Viteae</taxon>
        <taxon>Vitis</taxon>
    </lineage>
</organism>
<dbReference type="InterPro" id="IPR039391">
    <property type="entry name" value="Phytocyanin-like"/>
</dbReference>
<gene>
    <name evidence="7" type="primary">MAVI_0</name>
    <name evidence="7" type="ORF">CK203_071552</name>
</gene>
<feature type="domain" description="Phytocyanin" evidence="6">
    <location>
        <begin position="24"/>
        <end position="124"/>
    </location>
</feature>
<dbReference type="Gene3D" id="2.60.40.420">
    <property type="entry name" value="Cupredoxins - blue copper proteins"/>
    <property type="match status" value="1"/>
</dbReference>
<dbReference type="Proteomes" id="UP000288805">
    <property type="component" value="Unassembled WGS sequence"/>
</dbReference>
<dbReference type="EMBL" id="QGNW01001124">
    <property type="protein sequence ID" value="RVW54933.1"/>
    <property type="molecule type" value="Genomic_DNA"/>
</dbReference>
<keyword evidence="3" id="KW-0325">Glycoprotein</keyword>
<protein>
    <submittedName>
        <fullName evidence="7">Mavicyanin</fullName>
    </submittedName>
</protein>
<feature type="compositionally biased region" description="Pro residues" evidence="4">
    <location>
        <begin position="125"/>
        <end position="188"/>
    </location>
</feature>
<evidence type="ECO:0000259" key="6">
    <source>
        <dbReference type="PROSITE" id="PS51485"/>
    </source>
</evidence>
<dbReference type="GO" id="GO:0046872">
    <property type="term" value="F:metal ion binding"/>
    <property type="evidence" value="ECO:0007669"/>
    <property type="project" value="UniProtKB-KW"/>
</dbReference>
<evidence type="ECO:0000256" key="3">
    <source>
        <dbReference type="ARBA" id="ARBA00023180"/>
    </source>
</evidence>
<evidence type="ECO:0000313" key="8">
    <source>
        <dbReference type="Proteomes" id="UP000288805"/>
    </source>
</evidence>
<keyword evidence="1" id="KW-0479">Metal-binding</keyword>
<evidence type="ECO:0000256" key="2">
    <source>
        <dbReference type="ARBA" id="ARBA00023008"/>
    </source>
</evidence>
<feature type="chain" id="PRO_5019240488" evidence="5">
    <location>
        <begin position="23"/>
        <end position="236"/>
    </location>
</feature>
<dbReference type="PANTHER" id="PTHR33021">
    <property type="entry name" value="BLUE COPPER PROTEIN"/>
    <property type="match status" value="1"/>
</dbReference>
<proteinExistence type="predicted"/>
<keyword evidence="5" id="KW-0732">Signal</keyword>
<evidence type="ECO:0000313" key="7">
    <source>
        <dbReference type="EMBL" id="RVW54933.1"/>
    </source>
</evidence>
<evidence type="ECO:0000256" key="4">
    <source>
        <dbReference type="SAM" id="MobiDB-lite"/>
    </source>
</evidence>
<dbReference type="PRINTS" id="PR01217">
    <property type="entry name" value="PRICHEXTENSN"/>
</dbReference>
<comment type="caution">
    <text evidence="7">The sequence shown here is derived from an EMBL/GenBank/DDBJ whole genome shotgun (WGS) entry which is preliminary data.</text>
</comment>
<evidence type="ECO:0000256" key="1">
    <source>
        <dbReference type="ARBA" id="ARBA00022723"/>
    </source>
</evidence>
<dbReference type="InterPro" id="IPR003245">
    <property type="entry name" value="Phytocyanin_dom"/>
</dbReference>
<dbReference type="Pfam" id="PF02298">
    <property type="entry name" value="Cu_bind_like"/>
    <property type="match status" value="1"/>
</dbReference>
<evidence type="ECO:0000256" key="5">
    <source>
        <dbReference type="SAM" id="SignalP"/>
    </source>
</evidence>
<dbReference type="CDD" id="cd04216">
    <property type="entry name" value="Phytocyanin"/>
    <property type="match status" value="1"/>
</dbReference>
<feature type="signal peptide" evidence="5">
    <location>
        <begin position="1"/>
        <end position="22"/>
    </location>
</feature>
<dbReference type="PROSITE" id="PS51485">
    <property type="entry name" value="PHYTOCYANIN"/>
    <property type="match status" value="1"/>
</dbReference>
<dbReference type="SUPFAM" id="SSF49503">
    <property type="entry name" value="Cupredoxins"/>
    <property type="match status" value="1"/>
</dbReference>
<dbReference type="AlphaFoldDB" id="A0A438F4Q3"/>
<keyword evidence="2" id="KW-0186">Copper</keyword>
<reference evidence="7 8" key="1">
    <citation type="journal article" date="2018" name="PLoS Genet.">
        <title>Population sequencing reveals clonal diversity and ancestral inbreeding in the grapevine cultivar Chardonnay.</title>
        <authorList>
            <person name="Roach M.J."/>
            <person name="Johnson D.L."/>
            <person name="Bohlmann J."/>
            <person name="van Vuuren H.J."/>
            <person name="Jones S.J."/>
            <person name="Pretorius I.S."/>
            <person name="Schmidt S.A."/>
            <person name="Borneman A.R."/>
        </authorList>
    </citation>
    <scope>NUCLEOTIDE SEQUENCE [LARGE SCALE GENOMIC DNA]</scope>
    <source>
        <strain evidence="8">cv. Chardonnay</strain>
        <tissue evidence="7">Leaf</tissue>
    </source>
</reference>
<dbReference type="GO" id="GO:0009055">
    <property type="term" value="F:electron transfer activity"/>
    <property type="evidence" value="ECO:0007669"/>
    <property type="project" value="InterPro"/>
</dbReference>
<dbReference type="InterPro" id="IPR008972">
    <property type="entry name" value="Cupredoxin"/>
</dbReference>
<dbReference type="InterPro" id="IPR028871">
    <property type="entry name" value="BlueCu_1_BS"/>
</dbReference>
<feature type="region of interest" description="Disordered" evidence="4">
    <location>
        <begin position="119"/>
        <end position="212"/>
    </location>
</feature>
<name>A0A438F4Q3_VITVI</name>
<dbReference type="PANTHER" id="PTHR33021:SF339">
    <property type="entry name" value="OS07G0570600 PROTEIN"/>
    <property type="match status" value="1"/>
</dbReference>
<dbReference type="FunFam" id="2.60.40.420:FF:000003">
    <property type="entry name" value="Blue copper"/>
    <property type="match status" value="1"/>
</dbReference>
<dbReference type="PROSITE" id="PS00196">
    <property type="entry name" value="COPPER_BLUE"/>
    <property type="match status" value="1"/>
</dbReference>
<sequence>MALAKILAALLMAMALCEVSIAATVYHVGDSTGWTIGKVNYTLWSQTKDFVVGDTIIFEYSNQYHNVLQVTHDNFKSCNATAPIATFATGNDSITISKYGHFYYLCGIPGHCEAGQKVDIRVPHPPESPSLSPSPSPITSPSPSPITSPSPSPSPSPITSPSPSPKPWPSSPSPSPSAWPTPSSPPPSWGNSPAPAPYWGIAPAPAPSPASSLHVSMGLLGPSMAVLAFVVTAFAH</sequence>
<accession>A0A438F4Q3</accession>